<dbReference type="PIRSF" id="PIRSF037949">
    <property type="entry name" value="Transl_init_eIF-3_RNA-bind"/>
    <property type="match status" value="1"/>
</dbReference>
<dbReference type="GO" id="GO:0016282">
    <property type="term" value="C:eukaryotic 43S preinitiation complex"/>
    <property type="evidence" value="ECO:0007669"/>
    <property type="project" value="UniProtKB-UniRule"/>
</dbReference>
<comment type="similarity">
    <text evidence="5">Belongs to the eIF-3 subunit G family.</text>
</comment>
<feature type="domain" description="RRM" evidence="7">
    <location>
        <begin position="185"/>
        <end position="263"/>
    </location>
</feature>
<protein>
    <recommendedName>
        <fullName evidence="5">Eukaryotic translation initiation factor 3 subunit G</fullName>
        <shortName evidence="5">eIF3g</shortName>
    </recommendedName>
    <alternativeName>
        <fullName evidence="5">Eukaryotic translation initiation factor 3 RNA-binding subunit</fullName>
        <shortName evidence="5">eIF-3 RNA-binding subunit</shortName>
    </alternativeName>
    <alternativeName>
        <fullName evidence="5">Eukaryotic translation initiation factor 3 subunit 4</fullName>
    </alternativeName>
</protein>
<organism evidence="8 9">
    <name type="scientific">Dermatophagoides pteronyssinus</name>
    <name type="common">European house dust mite</name>
    <dbReference type="NCBI Taxonomy" id="6956"/>
    <lineage>
        <taxon>Eukaryota</taxon>
        <taxon>Metazoa</taxon>
        <taxon>Ecdysozoa</taxon>
        <taxon>Arthropoda</taxon>
        <taxon>Chelicerata</taxon>
        <taxon>Arachnida</taxon>
        <taxon>Acari</taxon>
        <taxon>Acariformes</taxon>
        <taxon>Sarcoptiformes</taxon>
        <taxon>Astigmata</taxon>
        <taxon>Psoroptidia</taxon>
        <taxon>Analgoidea</taxon>
        <taxon>Pyroglyphidae</taxon>
        <taxon>Dermatophagoidinae</taxon>
        <taxon>Dermatophagoides</taxon>
    </lineage>
</organism>
<dbReference type="SMART" id="SM00360">
    <property type="entry name" value="RRM"/>
    <property type="match status" value="1"/>
</dbReference>
<dbReference type="Pfam" id="PF00076">
    <property type="entry name" value="RRM_1"/>
    <property type="match status" value="1"/>
</dbReference>
<gene>
    <name evidence="9" type="primary">LOC113794593</name>
</gene>
<dbReference type="GO" id="GO:0003723">
    <property type="term" value="F:RNA binding"/>
    <property type="evidence" value="ECO:0007669"/>
    <property type="project" value="UniProtKB-UniRule"/>
</dbReference>
<accession>A0A6P6Y4X3</accession>
<dbReference type="InterPro" id="IPR012677">
    <property type="entry name" value="Nucleotide-bd_a/b_plait_sf"/>
</dbReference>
<evidence type="ECO:0000256" key="6">
    <source>
        <dbReference type="PROSITE-ProRule" id="PRU00176"/>
    </source>
</evidence>
<dbReference type="InterPro" id="IPR034240">
    <property type="entry name" value="eIF3G_RRM"/>
</dbReference>
<evidence type="ECO:0000259" key="7">
    <source>
        <dbReference type="PROSITE" id="PS50102"/>
    </source>
</evidence>
<dbReference type="InterPro" id="IPR035979">
    <property type="entry name" value="RBD_domain_sf"/>
</dbReference>
<dbReference type="PROSITE" id="PS50102">
    <property type="entry name" value="RRM"/>
    <property type="match status" value="1"/>
</dbReference>
<keyword evidence="1 5" id="KW-0963">Cytoplasm</keyword>
<evidence type="ECO:0000256" key="2">
    <source>
        <dbReference type="ARBA" id="ARBA00022540"/>
    </source>
</evidence>
<dbReference type="CDD" id="cd12408">
    <property type="entry name" value="RRM_eIF3G_like"/>
    <property type="match status" value="1"/>
</dbReference>
<dbReference type="KEGG" id="dpte:113794593"/>
<dbReference type="GeneID" id="113794593"/>
<evidence type="ECO:0000256" key="5">
    <source>
        <dbReference type="HAMAP-Rule" id="MF_03006"/>
    </source>
</evidence>
<dbReference type="InterPro" id="IPR024675">
    <property type="entry name" value="eIF3g_N"/>
</dbReference>
<dbReference type="InterPro" id="IPR017334">
    <property type="entry name" value="eIF3_g"/>
</dbReference>
<dbReference type="SUPFAM" id="SSF54928">
    <property type="entry name" value="RNA-binding domain, RBD"/>
    <property type="match status" value="1"/>
</dbReference>
<dbReference type="HAMAP" id="MF_03006">
    <property type="entry name" value="eIF3g"/>
    <property type="match status" value="1"/>
</dbReference>
<dbReference type="CDD" id="cd12933">
    <property type="entry name" value="eIF3G"/>
    <property type="match status" value="1"/>
</dbReference>
<comment type="subunit">
    <text evidence="5">Component of the eukaryotic translation initiation factor 3 (eIF-3) complex.</text>
</comment>
<dbReference type="AlphaFoldDB" id="A0A6P6Y4X3"/>
<comment type="subcellular location">
    <subcellularLocation>
        <location evidence="5">Cytoplasm</location>
    </subcellularLocation>
</comment>
<dbReference type="PANTHER" id="PTHR10352">
    <property type="entry name" value="EUKARYOTIC TRANSLATION INITIATION FACTOR 3 SUBUNIT G"/>
    <property type="match status" value="1"/>
</dbReference>
<dbReference type="Proteomes" id="UP000515146">
    <property type="component" value="Unplaced"/>
</dbReference>
<dbReference type="GO" id="GO:0005852">
    <property type="term" value="C:eukaryotic translation initiation factor 3 complex"/>
    <property type="evidence" value="ECO:0007669"/>
    <property type="project" value="UniProtKB-UniRule"/>
</dbReference>
<dbReference type="InterPro" id="IPR000504">
    <property type="entry name" value="RRM_dom"/>
</dbReference>
<dbReference type="RefSeq" id="XP_027200513.1">
    <property type="nucleotide sequence ID" value="XM_027344712.1"/>
</dbReference>
<keyword evidence="3 6" id="KW-0694">RNA-binding</keyword>
<dbReference type="GO" id="GO:0003743">
    <property type="term" value="F:translation initiation factor activity"/>
    <property type="evidence" value="ECO:0007669"/>
    <property type="project" value="UniProtKB-UniRule"/>
</dbReference>
<sequence length="265" mass="30226">MPSADQSWAIQMDEDEDLDERRVEFDGDMKIVTEIRQQDGKRVQVKQYFRTEKRRVSVNVAKRKTWHKFGQSTNDSPGPNPKTTFISEEIQMEYLANKEEENAEKDLTQNLGKGLANQNITCRFCGHNHWTIKCPFASQMSALNKLADSNEAAKADDRTRSRPGMSLLRDGKRLDIGSRGKDEANTIRITNLPEETQDSDIKDLFKDFGRLTRIFLAKDKATGYSKGFAFVSFDTRENAARAIRTVNGHGYNNLILSVEWAKPNL</sequence>
<dbReference type="Pfam" id="PF12353">
    <property type="entry name" value="eIF3g"/>
    <property type="match status" value="1"/>
</dbReference>
<dbReference type="GO" id="GO:0001732">
    <property type="term" value="P:formation of cytoplasmic translation initiation complex"/>
    <property type="evidence" value="ECO:0007669"/>
    <property type="project" value="UniProtKB-UniRule"/>
</dbReference>
<comment type="function">
    <text evidence="5">RNA-binding component of the eukaryotic translation initiation factor 3 (eIF-3) complex, which is involved in protein synthesis of a specialized repertoire of mRNAs and, together with other initiation factors, stimulates binding of mRNA and methionyl-tRNAi to the 40S ribosome. The eIF-3 complex specifically targets and initiates translation of a subset of mRNAs involved in cell proliferation. This subunit can bind 18S rRNA.</text>
</comment>
<dbReference type="OMA" id="ICQGDHF"/>
<dbReference type="OrthoDB" id="639027at2759"/>
<evidence type="ECO:0000256" key="4">
    <source>
        <dbReference type="ARBA" id="ARBA00022917"/>
    </source>
</evidence>
<dbReference type="Gene3D" id="3.30.70.330">
    <property type="match status" value="1"/>
</dbReference>
<name>A0A6P6Y4X3_DERPT</name>
<proteinExistence type="inferred from homology"/>
<keyword evidence="4 5" id="KW-0648">Protein biosynthesis</keyword>
<evidence type="ECO:0000256" key="3">
    <source>
        <dbReference type="ARBA" id="ARBA00022884"/>
    </source>
</evidence>
<keyword evidence="8" id="KW-1185">Reference proteome</keyword>
<keyword evidence="2 5" id="KW-0396">Initiation factor</keyword>
<dbReference type="GO" id="GO:0033290">
    <property type="term" value="C:eukaryotic 48S preinitiation complex"/>
    <property type="evidence" value="ECO:0007669"/>
    <property type="project" value="UniProtKB-UniRule"/>
</dbReference>
<evidence type="ECO:0000313" key="8">
    <source>
        <dbReference type="Proteomes" id="UP000515146"/>
    </source>
</evidence>
<evidence type="ECO:0000256" key="1">
    <source>
        <dbReference type="ARBA" id="ARBA00022490"/>
    </source>
</evidence>
<evidence type="ECO:0000313" key="9">
    <source>
        <dbReference type="RefSeq" id="XP_027200513.1"/>
    </source>
</evidence>
<dbReference type="FunCoup" id="A0A6P6Y4X3">
    <property type="interactions" value="1463"/>
</dbReference>
<dbReference type="InParanoid" id="A0A6P6Y4X3"/>
<reference evidence="9" key="1">
    <citation type="submission" date="2025-08" db="UniProtKB">
        <authorList>
            <consortium name="RefSeq"/>
        </authorList>
    </citation>
    <scope>IDENTIFICATION</scope>
    <source>
        <strain evidence="9">Airmid</strain>
    </source>
</reference>